<keyword evidence="2" id="KW-1185">Reference proteome</keyword>
<evidence type="ECO:0000313" key="2">
    <source>
        <dbReference type="Proteomes" id="UP000484076"/>
    </source>
</evidence>
<protein>
    <submittedName>
        <fullName evidence="1">Uncharacterized protein</fullName>
    </submittedName>
</protein>
<accession>A0A8X8KPZ7</accession>
<comment type="caution">
    <text evidence="1">The sequence shown here is derived from an EMBL/GenBank/DDBJ whole genome shotgun (WGS) entry which is preliminary data.</text>
</comment>
<dbReference type="EMBL" id="WHUT02000002">
    <property type="protein sequence ID" value="NUB43522.1"/>
    <property type="molecule type" value="Genomic_DNA"/>
</dbReference>
<sequence>MTYGALALALAVPGPGSIARLTAALEDLMAEDAAAGRPFRAALCAGRLAGGLPAPGFFAAARALGRYAGPDQGPEAAAFAHAERAALFNSGPTG</sequence>
<name>A0A8X8KPZ7_9RHOB</name>
<dbReference type="RefSeq" id="WP_152824403.1">
    <property type="nucleotide sequence ID" value="NZ_WHUT02000002.1"/>
</dbReference>
<dbReference type="AlphaFoldDB" id="A0A8X8KPZ7"/>
<gene>
    <name evidence="1" type="ORF">GEU84_003925</name>
</gene>
<proteinExistence type="predicted"/>
<dbReference type="Proteomes" id="UP000484076">
    <property type="component" value="Unassembled WGS sequence"/>
</dbReference>
<organism evidence="1 2">
    <name type="scientific">Fertoeibacter niger</name>
    <dbReference type="NCBI Taxonomy" id="2656921"/>
    <lineage>
        <taxon>Bacteria</taxon>
        <taxon>Pseudomonadati</taxon>
        <taxon>Pseudomonadota</taxon>
        <taxon>Alphaproteobacteria</taxon>
        <taxon>Rhodobacterales</taxon>
        <taxon>Paracoccaceae</taxon>
        <taxon>Fertoeibacter</taxon>
    </lineage>
</organism>
<evidence type="ECO:0000313" key="1">
    <source>
        <dbReference type="EMBL" id="NUB43522.1"/>
    </source>
</evidence>
<reference evidence="1" key="1">
    <citation type="submission" date="2020-05" db="EMBL/GenBank/DDBJ databases">
        <title>Fertoebacter nigrum gen. nov., sp. nov., a new member of the family Rhodobacteraceae.</title>
        <authorList>
            <person name="Szuroczki S."/>
            <person name="Abbaszade G."/>
            <person name="Buni D."/>
            <person name="Schumann P."/>
            <person name="Toth E."/>
        </authorList>
    </citation>
    <scope>NUCLEOTIDE SEQUENCE</scope>
    <source>
        <strain evidence="1">RG-N-1a</strain>
    </source>
</reference>